<feature type="compositionally biased region" description="Polar residues" evidence="5">
    <location>
        <begin position="1122"/>
        <end position="1139"/>
    </location>
</feature>
<keyword evidence="4" id="KW-0539">Nucleus</keyword>
<evidence type="ECO:0000256" key="2">
    <source>
        <dbReference type="ARBA" id="ARBA00005892"/>
    </source>
</evidence>
<evidence type="ECO:0000256" key="3">
    <source>
        <dbReference type="ARBA" id="ARBA00022448"/>
    </source>
</evidence>
<organism evidence="6">
    <name type="scientific">Ascaris suum</name>
    <name type="common">Pig roundworm</name>
    <name type="synonym">Ascaris lumbricoides</name>
    <dbReference type="NCBI Taxonomy" id="6253"/>
    <lineage>
        <taxon>Eukaryota</taxon>
        <taxon>Metazoa</taxon>
        <taxon>Ecdysozoa</taxon>
        <taxon>Nematoda</taxon>
        <taxon>Chromadorea</taxon>
        <taxon>Rhabditida</taxon>
        <taxon>Spirurina</taxon>
        <taxon>Ascaridomorpha</taxon>
        <taxon>Ascaridoidea</taxon>
        <taxon>Ascarididae</taxon>
        <taxon>Ascaris</taxon>
    </lineage>
</organism>
<evidence type="ECO:0000256" key="1">
    <source>
        <dbReference type="ARBA" id="ARBA00004123"/>
    </source>
</evidence>
<sequence>MWLRARRIYEQLNKFIDANGNVDETEARELLDLLSANKALFINILKNAGRSAAHRSELEPSKVVKLPNGHTVHVDPEMRNEAIVISDTFNCDELDALELISTGEAQSQHFYYWTRGLCAIVCYYDTHRLLSVATKALVQMKLDDGMQLMPAMSAFLTQFCASAPLAKRLIEVTQMSLDSELHMLHHPSVNGLGGSKHQQILCTLIEETITNCRDTLYMLCSSWNETNAPPFLSDLLNPLKQLAPTSLFTTSHLCVWTAILMLISPHSMRKIQSITSILGALRKEFVSSWPDMCVLASLQFASVVSYTWVNASRSSLEDDDFTLLDDDDISSLLKKALNAMVFSFLRCSVVRSPGFRNDAAAFETLDTLVKLFITYFPDKLVLLRRTCEEELSSVDLSLDHGFVPELPLHFEKFLRLVADLYDSNSRIVTTAAAKFLSPDSPALGKFLRSGKEILSPVLQITYLDMLKNLCKNKAMASFIFRLLSSSHGATADTISFAHFCWAIRGYVDAFRKKRVPKATADRAFKMKLEVVQQLSQEEVAGLVAWTQLAEVIALQDPYACRQFASDEMFMMDPLVGLLGTSIPLVLKGTFYRFLSVLARDGITARKIWTLLKSHSVLTTAPDGKLLGIQQELDERECAVRSYDSTLGFLHLMRALMLHPASTFDDGRLLPYLRFLMKSVISQFAYRSYEQEDQMWELCSLSCDTLCNLLKYYVVTDASLLGSHLQVVILTQVLSKSPVFRSMAGVLVQGSGHLESCAPRCAALEAACLSVLRLLRTCILQHANLAEAIRSSRSNLIIASLDSLLLDRLSAASEATGIAAIATFIMQHELLPLHAYWAAQILRDLCASRPTLQEEIVFCLKPLGKGFVEQCARMASPRITSLILSPIDPPVLYDVDYLPDSRIHAETARILIELCTTSIEMDPHKPNMGYFLCGFDMVDLSGSRLENPGINGTTRTLLHSVLDALEDLVSNVRPYALPFCALFEPMLRLLLRLVHADTSCGELVLRFLRSNYDLVFRLLCSCAVLAPCSPSDGEDFVVFENMQRMIQGYVLHLCAIEMSSLLKIRHYSQPARLYCMLLSSDEDTLRDATSLSMSSTDQTSTAAREEDSSITFCSEHRASPQQSLSSLDAAQESTSSTISHNGHPVAAQVTSSSLTADFAVIPFTSTQRESAGDHTSLRGSVPWMCIDNREDRLLWKFLKLAKVQFSLPRKPHLEMFNSGKLYHMASLCERLSTSNVEQCDIERMHFLLQREALSVIGELQEQGIDNVANEVHELLRYCVAYNLLQGTRASSRQLLSGWLSVVNVMAGFVPVPFISPQHQADLLSDALHLLLMEHGMESELNAQMSLSVSRCMCRLTNAASYLYAKCAPNGRSLRNSTAQMLYHIACFVLRPGSAAYNNRYDVYLCIVRLLTANQFGSKEGVRLRDMEDDGDVLELNGLMADPLQKVINLCACEFVKLIREDVCSPHLNLKVVSLLCTAQLLREDLLGSQSLAHSFVRTGLLRCILESATNRTQSDKEIVSSVHTLQHLRAIFILFIPLCLSESGWKGLFEEHAVERLSALPLWKAPPKQAFIAKKEDTSVAGLYLEVVELKIRFCLALCGNQRWRYISEKAVKLVECSCELLNHLMRNDLHHSIIQMCAVFISRIYKLEESSRTYIEKSVCLNAVRSVPLDKDHTEKSTLSDSTPSFNTPRKLFPTNV</sequence>
<dbReference type="PANTHER" id="PTHR31344:SF0">
    <property type="entry name" value="NUCLEAR PORE COMPLEX PROTEIN NUP205"/>
    <property type="match status" value="1"/>
</dbReference>
<dbReference type="GO" id="GO:0017056">
    <property type="term" value="F:structural constituent of nuclear pore"/>
    <property type="evidence" value="ECO:0007669"/>
    <property type="project" value="TreeGrafter"/>
</dbReference>
<dbReference type="PANTHER" id="PTHR31344">
    <property type="entry name" value="NUCLEAR PORE COMPLEX PROTEIN NUP205"/>
    <property type="match status" value="1"/>
</dbReference>
<dbReference type="InterPro" id="IPR021827">
    <property type="entry name" value="Nup186/Nup192/Nup205"/>
</dbReference>
<protein>
    <submittedName>
        <fullName evidence="6">Nuclear pore complex protein Nup205</fullName>
    </submittedName>
</protein>
<comment type="subcellular location">
    <subcellularLocation>
        <location evidence="1">Nucleus</location>
    </subcellularLocation>
</comment>
<proteinExistence type="evidence at transcript level"/>
<keyword evidence="3" id="KW-0813">Transport</keyword>
<evidence type="ECO:0000256" key="5">
    <source>
        <dbReference type="SAM" id="MobiDB-lite"/>
    </source>
</evidence>
<evidence type="ECO:0000256" key="4">
    <source>
        <dbReference type="ARBA" id="ARBA00023242"/>
    </source>
</evidence>
<feature type="region of interest" description="Disordered" evidence="5">
    <location>
        <begin position="1122"/>
        <end position="1141"/>
    </location>
</feature>
<dbReference type="GO" id="GO:0006999">
    <property type="term" value="P:nuclear pore organization"/>
    <property type="evidence" value="ECO:0007669"/>
    <property type="project" value="TreeGrafter"/>
</dbReference>
<accession>F1KQ59</accession>
<dbReference type="Pfam" id="PF11894">
    <property type="entry name" value="Nup192"/>
    <property type="match status" value="1"/>
</dbReference>
<dbReference type="EMBL" id="JI164079">
    <property type="protein sequence ID" value="ADY40013.1"/>
    <property type="molecule type" value="mRNA"/>
</dbReference>
<reference evidence="6" key="1">
    <citation type="journal article" date="2011" name="Genome Res.">
        <title>Deep small RNA sequencing from the nematode Ascaris reveals conservation, functional diversification, and novel developmental profiles.</title>
        <authorList>
            <person name="Wang J."/>
            <person name="Czech B."/>
            <person name="Crunk A."/>
            <person name="Wallace A."/>
            <person name="Mitreva M."/>
            <person name="Hannon G.J."/>
            <person name="Davis R.E."/>
        </authorList>
    </citation>
    <scope>NUCLEOTIDE SEQUENCE</scope>
</reference>
<comment type="similarity">
    <text evidence="2">Belongs to the NUP186/NUP192/NUP205 family.</text>
</comment>
<evidence type="ECO:0000313" key="6">
    <source>
        <dbReference type="EMBL" id="ADY40013.1"/>
    </source>
</evidence>
<name>F1KQ59_ASCSU</name>
<dbReference type="GO" id="GO:0044611">
    <property type="term" value="C:nuclear pore inner ring"/>
    <property type="evidence" value="ECO:0007669"/>
    <property type="project" value="TreeGrafter"/>
</dbReference>